<feature type="region of interest" description="Disordered" evidence="1">
    <location>
        <begin position="261"/>
        <end position="304"/>
    </location>
</feature>
<organism evidence="2 3">
    <name type="scientific">Tilletiopsis washingtonensis</name>
    <dbReference type="NCBI Taxonomy" id="58919"/>
    <lineage>
        <taxon>Eukaryota</taxon>
        <taxon>Fungi</taxon>
        <taxon>Dikarya</taxon>
        <taxon>Basidiomycota</taxon>
        <taxon>Ustilaginomycotina</taxon>
        <taxon>Exobasidiomycetes</taxon>
        <taxon>Entylomatales</taxon>
        <taxon>Entylomatales incertae sedis</taxon>
        <taxon>Tilletiopsis</taxon>
    </lineage>
</organism>
<feature type="region of interest" description="Disordered" evidence="1">
    <location>
        <begin position="191"/>
        <end position="227"/>
    </location>
</feature>
<feature type="compositionally biased region" description="Low complexity" evidence="1">
    <location>
        <begin position="11"/>
        <end position="27"/>
    </location>
</feature>
<dbReference type="Proteomes" id="UP000245946">
    <property type="component" value="Unassembled WGS sequence"/>
</dbReference>
<dbReference type="RefSeq" id="XP_025598540.1">
    <property type="nucleotide sequence ID" value="XM_025741169.1"/>
</dbReference>
<dbReference type="EMBL" id="KZ819292">
    <property type="protein sequence ID" value="PWN98261.1"/>
    <property type="molecule type" value="Genomic_DNA"/>
</dbReference>
<dbReference type="AlphaFoldDB" id="A0A316Z9J7"/>
<keyword evidence="3" id="KW-1185">Reference proteome</keyword>
<dbReference type="OrthoDB" id="3269398at2759"/>
<feature type="compositionally biased region" description="Basic and acidic residues" evidence="1">
    <location>
        <begin position="359"/>
        <end position="370"/>
    </location>
</feature>
<accession>A0A316Z9J7</accession>
<feature type="region of interest" description="Disordered" evidence="1">
    <location>
        <begin position="699"/>
        <end position="724"/>
    </location>
</feature>
<feature type="compositionally biased region" description="Low complexity" evidence="1">
    <location>
        <begin position="638"/>
        <end position="649"/>
    </location>
</feature>
<feature type="compositionally biased region" description="Low complexity" evidence="1">
    <location>
        <begin position="371"/>
        <end position="381"/>
    </location>
</feature>
<feature type="compositionally biased region" description="Low complexity" evidence="1">
    <location>
        <begin position="584"/>
        <end position="599"/>
    </location>
</feature>
<feature type="region of interest" description="Disordered" evidence="1">
    <location>
        <begin position="1"/>
        <end position="50"/>
    </location>
</feature>
<dbReference type="GeneID" id="37268713"/>
<feature type="region of interest" description="Disordered" evidence="1">
    <location>
        <begin position="440"/>
        <end position="658"/>
    </location>
</feature>
<evidence type="ECO:0000313" key="2">
    <source>
        <dbReference type="EMBL" id="PWN98261.1"/>
    </source>
</evidence>
<sequence>MSFSSVPVATPRRSSAASGGPRRASTAMAPSSSVSPPLGSCYGGDGVRSASRAGSISTLWSSADIPLFLDQRSGSAGSLTHAGSSFSGGGRVGSIVSVSSFASGWQPMARGSSSTGASSGAERERLCQRAQLIEEEEAAAEDAAALASMARASYAAPSRSQEASYASFSSASSLEPRDSVPALSVSYAASSRQSSIVTPTTPTFPASATLSADSPRTRLQKQRPSALQLDGVRPAYRDISAPSMPVSVSYGSHLTCGSGGATPMRAKASANSLRSGAILEQSSAPPLPSPARAPVEHRRRVTQPSNAQLYAQAEQFFQPNYTMVTPPAPDASERSSDSPLVTPVRRSRQRQSTSTFETDDSRGMPSHDESGSSSSASVASSHGPREQEDSGIVMSDFLSSLDASRPTTAPGATLFGRLGDGKSPSPVSSPLRAAVKLAARGRPHTGDASAPCVPRKISSRTQELRSSAAGDGRGLDGPSAPERSFAERPGSSGRERSVSARLRSAVSTPRLRPLSSGWRSRRDEVEVPALPSPSLHKTAPRSPPAPSLPAPSLLSGRGRSHTVGEAERKPAGLSFADLPPLPSRSPAHASSAHSDLPPSRLRTPSRADTTASSVASSMRSFTQGPNSSTPELHRGMRSSSQTSAATSTARPKSKGGWASHLADGLTLHIEHEGRMQLVNMSYLYYDPFGKAEDLCSSEAASLAPGQRSLTPKRPKSKGGRDDGEEQIGTLEFELLAAADVAATLDFAAHTGPVLRHLTIGNDKADLLTRQATLSLSANGTSEVSGSERKGRLAWRLIYNVEESSQRGNKVLRPLKFSCSATLLDPLRARKGRLLNMVRKQIFAPNLASIPVIGLPAPQQLAAQHIDGLGIPWLELHFGSAEPGIQGSLQRAGTGPRRAVRRPAIDCVQQQHVLSRHRLGLVH</sequence>
<name>A0A316Z9J7_9BASI</name>
<feature type="region of interest" description="Disordered" evidence="1">
    <location>
        <begin position="321"/>
        <end position="390"/>
    </location>
</feature>
<evidence type="ECO:0000256" key="1">
    <source>
        <dbReference type="SAM" id="MobiDB-lite"/>
    </source>
</evidence>
<feature type="compositionally biased region" description="Low complexity" evidence="1">
    <location>
        <begin position="191"/>
        <end position="212"/>
    </location>
</feature>
<reference evidence="2 3" key="1">
    <citation type="journal article" date="2018" name="Mol. Biol. Evol.">
        <title>Broad Genomic Sampling Reveals a Smut Pathogenic Ancestry of the Fungal Clade Ustilaginomycotina.</title>
        <authorList>
            <person name="Kijpornyongpan T."/>
            <person name="Mondo S.J."/>
            <person name="Barry K."/>
            <person name="Sandor L."/>
            <person name="Lee J."/>
            <person name="Lipzen A."/>
            <person name="Pangilinan J."/>
            <person name="LaButti K."/>
            <person name="Hainaut M."/>
            <person name="Henrissat B."/>
            <person name="Grigoriev I.V."/>
            <person name="Spatafora J.W."/>
            <person name="Aime M.C."/>
        </authorList>
    </citation>
    <scope>NUCLEOTIDE SEQUENCE [LARGE SCALE GENOMIC DNA]</scope>
    <source>
        <strain evidence="2 3">MCA 4186</strain>
    </source>
</reference>
<proteinExistence type="predicted"/>
<gene>
    <name evidence="2" type="ORF">FA09DRAFT_325456</name>
</gene>
<feature type="compositionally biased region" description="Polar residues" evidence="1">
    <location>
        <begin position="606"/>
        <end position="630"/>
    </location>
</feature>
<evidence type="ECO:0000313" key="3">
    <source>
        <dbReference type="Proteomes" id="UP000245946"/>
    </source>
</evidence>
<protein>
    <submittedName>
        <fullName evidence="2">Uncharacterized protein</fullName>
    </submittedName>
</protein>